<dbReference type="SUPFAM" id="SSF55729">
    <property type="entry name" value="Acyl-CoA N-acyltransferases (Nat)"/>
    <property type="match status" value="1"/>
</dbReference>
<feature type="compositionally biased region" description="Acidic residues" evidence="1">
    <location>
        <begin position="201"/>
        <end position="228"/>
    </location>
</feature>
<dbReference type="Pfam" id="PF13673">
    <property type="entry name" value="Acetyltransf_10"/>
    <property type="match status" value="1"/>
</dbReference>
<reference evidence="4 5" key="1">
    <citation type="submission" date="2018-04" db="EMBL/GenBank/DDBJ databases">
        <title>The genome of golden apple snail Pomacea canaliculata provides insight into stress tolerance and invasive adaptation.</title>
        <authorList>
            <person name="Liu C."/>
            <person name="Liu B."/>
            <person name="Ren Y."/>
            <person name="Zhang Y."/>
            <person name="Wang H."/>
            <person name="Li S."/>
            <person name="Jiang F."/>
            <person name="Yin L."/>
            <person name="Zhang G."/>
            <person name="Qian W."/>
            <person name="Fan W."/>
        </authorList>
    </citation>
    <scope>NUCLEOTIDE SEQUENCE [LARGE SCALE GENOMIC DNA]</scope>
    <source>
        <strain evidence="4">SZHN2017</strain>
        <tissue evidence="4">Muscle</tissue>
    </source>
</reference>
<evidence type="ECO:0000259" key="3">
    <source>
        <dbReference type="Pfam" id="PF13673"/>
    </source>
</evidence>
<sequence>MAEGDTVGESATKSVAAKESAQSMLDLDTDSRTNMVDCFGRPGSQLAEKQTFKNKTGETICAFPVIVDFRRVLDLGQVSEESGVIPGISNRDLLHAVVGLYDVNLSDMTADCLYSTICEKWARTILLVRDVKDAIADLEKRRKKEKLRRDKEKEEKNAADEHLVESDEEESDEDDDEGQEEDEEDDVLDDDHEKSSMFEDVYSDTEEEEEEEEEAENEEEEEEEEEEDFSRGVKTFVKKVASRRLERESNSGAITEDQVGIETRLLGCATFEKKYACQHKERVVHLTLISVRKRAQKFCMGKYLLSKCMDPTVVGHYDAVVVHADNSAIDFFKKYGFSDDVVLNSKWRSFMFELTDVSKKDPELCEVEEEFSKWQRKTLEAYQNQICCVTKMRHEITQLKKIIKKQSDLLSILIKENEKARRDKLSAEHSLLIFKLETACNAFKTDTASSTDGNHAELTGVASCCQNDNGDNEIKTEALIQSLIRQCISLENMHISQGSLSETVETQHLTQQQESSKPSAASETEDLLTCFDISTRFQLDMSTDKSLTMKYEATSVIKASLPQNIIERFHKTLKSMANPDFVTQLYFCGTLEKPHRCTQVLKTGFLQEDFSHGEYGYGLYFSKHPSKAAQFSALGKLVLAEVGLGAVETITKSDRTRKKPSDGMDSIIVPGRLCHWGRESPEALLCQEYVVFNIEQVTPVCLITYQAVKK</sequence>
<keyword evidence="5" id="KW-1185">Reference proteome</keyword>
<feature type="domain" description="PARP catalytic" evidence="2">
    <location>
        <begin position="565"/>
        <end position="705"/>
    </location>
</feature>
<protein>
    <recommendedName>
        <fullName evidence="6">PARP</fullName>
    </recommendedName>
</protein>
<dbReference type="GO" id="GO:0003950">
    <property type="term" value="F:NAD+ poly-ADP-ribosyltransferase activity"/>
    <property type="evidence" value="ECO:0007669"/>
    <property type="project" value="InterPro"/>
</dbReference>
<gene>
    <name evidence="4" type="ORF">C0Q70_16851</name>
</gene>
<dbReference type="SUPFAM" id="SSF56399">
    <property type="entry name" value="ADP-ribosylation"/>
    <property type="match status" value="1"/>
</dbReference>
<feature type="domain" description="N-acetyltransferase" evidence="3">
    <location>
        <begin position="232"/>
        <end position="339"/>
    </location>
</feature>
<dbReference type="STRING" id="400727.A0A2T7NQX9"/>
<dbReference type="Gene3D" id="3.40.630.30">
    <property type="match status" value="1"/>
</dbReference>
<dbReference type="Pfam" id="PF00644">
    <property type="entry name" value="PARP"/>
    <property type="match status" value="1"/>
</dbReference>
<feature type="compositionally biased region" description="Basic and acidic residues" evidence="1">
    <location>
        <begin position="147"/>
        <end position="165"/>
    </location>
</feature>
<dbReference type="Proteomes" id="UP000245119">
    <property type="component" value="Linkage Group LG10"/>
</dbReference>
<evidence type="ECO:0000313" key="4">
    <source>
        <dbReference type="EMBL" id="PVD23579.1"/>
    </source>
</evidence>
<dbReference type="InterPro" id="IPR000182">
    <property type="entry name" value="GNAT_dom"/>
</dbReference>
<dbReference type="EMBL" id="PZQS01000010">
    <property type="protein sequence ID" value="PVD23579.1"/>
    <property type="molecule type" value="Genomic_DNA"/>
</dbReference>
<comment type="caution">
    <text evidence="4">The sequence shown here is derived from an EMBL/GenBank/DDBJ whole genome shotgun (WGS) entry which is preliminary data.</text>
</comment>
<dbReference type="InterPro" id="IPR016181">
    <property type="entry name" value="Acyl_CoA_acyltransferase"/>
</dbReference>
<feature type="region of interest" description="Disordered" evidence="1">
    <location>
        <begin position="1"/>
        <end position="23"/>
    </location>
</feature>
<proteinExistence type="predicted"/>
<dbReference type="GO" id="GO:0016747">
    <property type="term" value="F:acyltransferase activity, transferring groups other than amino-acyl groups"/>
    <property type="evidence" value="ECO:0007669"/>
    <property type="project" value="InterPro"/>
</dbReference>
<dbReference type="AlphaFoldDB" id="A0A2T7NQX9"/>
<evidence type="ECO:0000313" key="5">
    <source>
        <dbReference type="Proteomes" id="UP000245119"/>
    </source>
</evidence>
<evidence type="ECO:0000259" key="2">
    <source>
        <dbReference type="Pfam" id="PF00644"/>
    </source>
</evidence>
<feature type="region of interest" description="Disordered" evidence="1">
    <location>
        <begin position="146"/>
        <end position="231"/>
    </location>
</feature>
<accession>A0A2T7NQX9</accession>
<dbReference type="InterPro" id="IPR012317">
    <property type="entry name" value="Poly(ADP-ribose)pol_cat_dom"/>
</dbReference>
<name>A0A2T7NQX9_POMCA</name>
<dbReference type="OrthoDB" id="10249393at2759"/>
<organism evidence="4 5">
    <name type="scientific">Pomacea canaliculata</name>
    <name type="common">Golden apple snail</name>
    <dbReference type="NCBI Taxonomy" id="400727"/>
    <lineage>
        <taxon>Eukaryota</taxon>
        <taxon>Metazoa</taxon>
        <taxon>Spiralia</taxon>
        <taxon>Lophotrochozoa</taxon>
        <taxon>Mollusca</taxon>
        <taxon>Gastropoda</taxon>
        <taxon>Caenogastropoda</taxon>
        <taxon>Architaenioglossa</taxon>
        <taxon>Ampullarioidea</taxon>
        <taxon>Ampullariidae</taxon>
        <taxon>Pomacea</taxon>
    </lineage>
</organism>
<evidence type="ECO:0008006" key="6">
    <source>
        <dbReference type="Google" id="ProtNLM"/>
    </source>
</evidence>
<evidence type="ECO:0000256" key="1">
    <source>
        <dbReference type="SAM" id="MobiDB-lite"/>
    </source>
</evidence>
<dbReference type="Gene3D" id="3.90.228.10">
    <property type="match status" value="1"/>
</dbReference>
<feature type="compositionally biased region" description="Acidic residues" evidence="1">
    <location>
        <begin position="166"/>
        <end position="190"/>
    </location>
</feature>